<organism evidence="2 3">
    <name type="scientific">Porites evermanni</name>
    <dbReference type="NCBI Taxonomy" id="104178"/>
    <lineage>
        <taxon>Eukaryota</taxon>
        <taxon>Metazoa</taxon>
        <taxon>Cnidaria</taxon>
        <taxon>Anthozoa</taxon>
        <taxon>Hexacorallia</taxon>
        <taxon>Scleractinia</taxon>
        <taxon>Fungiina</taxon>
        <taxon>Poritidae</taxon>
        <taxon>Porites</taxon>
    </lineage>
</organism>
<keyword evidence="3" id="KW-1185">Reference proteome</keyword>
<evidence type="ECO:0000313" key="3">
    <source>
        <dbReference type="Proteomes" id="UP001159427"/>
    </source>
</evidence>
<feature type="region of interest" description="Disordered" evidence="1">
    <location>
        <begin position="238"/>
        <end position="275"/>
    </location>
</feature>
<evidence type="ECO:0000256" key="1">
    <source>
        <dbReference type="SAM" id="MobiDB-lite"/>
    </source>
</evidence>
<feature type="region of interest" description="Disordered" evidence="1">
    <location>
        <begin position="77"/>
        <end position="136"/>
    </location>
</feature>
<accession>A0ABN8T045</accession>
<dbReference type="EMBL" id="CALNXI010004636">
    <property type="protein sequence ID" value="CAH3196210.1"/>
    <property type="molecule type" value="Genomic_DNA"/>
</dbReference>
<comment type="caution">
    <text evidence="2">The sequence shown here is derived from an EMBL/GenBank/DDBJ whole genome shotgun (WGS) entry which is preliminary data.</text>
</comment>
<reference evidence="2 3" key="1">
    <citation type="submission" date="2022-05" db="EMBL/GenBank/DDBJ databases">
        <authorList>
            <consortium name="Genoscope - CEA"/>
            <person name="William W."/>
        </authorList>
    </citation>
    <scope>NUCLEOTIDE SEQUENCE [LARGE SCALE GENOMIC DNA]</scope>
</reference>
<feature type="compositionally biased region" description="Basic residues" evidence="1">
    <location>
        <begin position="101"/>
        <end position="112"/>
    </location>
</feature>
<name>A0ABN8T045_9CNID</name>
<feature type="compositionally biased region" description="Low complexity" evidence="1">
    <location>
        <begin position="79"/>
        <end position="92"/>
    </location>
</feature>
<feature type="compositionally biased region" description="Polar residues" evidence="1">
    <location>
        <begin position="240"/>
        <end position="251"/>
    </location>
</feature>
<protein>
    <submittedName>
        <fullName evidence="2">Uncharacterized protein</fullName>
    </submittedName>
</protein>
<gene>
    <name evidence="2" type="ORF">PEVE_00032055</name>
</gene>
<feature type="compositionally biased region" description="Polar residues" evidence="1">
    <location>
        <begin position="116"/>
        <end position="125"/>
    </location>
</feature>
<proteinExistence type="predicted"/>
<sequence length="379" mass="42818">MNRKKTVERKLACETIHNVSVSKVGQAILKKNPQETRVLIDKLEGLEIHKRRWKNEFCGKVYDAREEFRQTRITSFVRSTSTSKGTKKSMTTNFTQPRRVSTARKRNGRTKLYKQPDQNQETGATSRKEPSQDTAKTVCLNVPKTTLRKKTLATDVKIYLNDKLMNAESELGTVTEVDKEREKSGSITPDCLTPFIRHSFVDCPNRSNRTVPGDVRQFGKRCQTCALVVAKTQLDAPQREGSNQVAVQQITDSDKKEDSQSKPSRQGSGHPRSRMSINKISDSALTRPCFVPSLSNPFEAQKYSNIWKARVDEIVCKQRAVSGILKREKVTNLLRKNSELSCPSFLPSPVKDARFLGLQSLLVPVTNNVIAHNRKAERS</sequence>
<evidence type="ECO:0000313" key="2">
    <source>
        <dbReference type="EMBL" id="CAH3196210.1"/>
    </source>
</evidence>
<dbReference type="Proteomes" id="UP001159427">
    <property type="component" value="Unassembled WGS sequence"/>
</dbReference>